<sequence>MIDYQLTGKTAIVTGGVSGIGLAVAQTLAASGARISVWDLKQEAVDATVAQLRSAGAQAIGIALDVTDDAAVEAAVQRTIKELDGLHVAVNNAGIGGPAASSGDYPIDGWQRVIDVNLTSVFLCQRAQIQAMRAAGTGGSIINMASILGQVGYAGSTAYVAAKHGVVGLTQTAAWEHAADGIRVNAVGPGFISTPLLEKMDPKVRATLEGRHALKRLGTAEEVAALVAWLASDDASFATGTYYAIDGGYLAQRCVERRTG</sequence>
<dbReference type="PRINTS" id="PR00081">
    <property type="entry name" value="GDHRDH"/>
</dbReference>
<dbReference type="SUPFAM" id="SSF51735">
    <property type="entry name" value="NAD(P)-binding Rossmann-fold domains"/>
    <property type="match status" value="1"/>
</dbReference>
<dbReference type="FunFam" id="3.40.50.720:FF:000084">
    <property type="entry name" value="Short-chain dehydrogenase reductase"/>
    <property type="match status" value="1"/>
</dbReference>
<evidence type="ECO:0000256" key="1">
    <source>
        <dbReference type="ARBA" id="ARBA00006484"/>
    </source>
</evidence>
<dbReference type="InterPro" id="IPR002347">
    <property type="entry name" value="SDR_fam"/>
</dbReference>
<dbReference type="Pfam" id="PF13561">
    <property type="entry name" value="adh_short_C2"/>
    <property type="match status" value="1"/>
</dbReference>
<name>A0A2J0UBQ7_STEMA</name>
<dbReference type="Proteomes" id="UP000230167">
    <property type="component" value="Unassembled WGS sequence"/>
</dbReference>
<accession>A0A2J0UBQ7</accession>
<dbReference type="EMBL" id="NEQV01000003">
    <property type="protein sequence ID" value="PJL28859.1"/>
    <property type="molecule type" value="Genomic_DNA"/>
</dbReference>
<comment type="similarity">
    <text evidence="1">Belongs to the short-chain dehydrogenases/reductases (SDR) family.</text>
</comment>
<dbReference type="InterPro" id="IPR020904">
    <property type="entry name" value="Sc_DH/Rdtase_CS"/>
</dbReference>
<dbReference type="PRINTS" id="PR00080">
    <property type="entry name" value="SDRFAMILY"/>
</dbReference>
<dbReference type="RefSeq" id="WP_100440730.1">
    <property type="nucleotide sequence ID" value="NZ_CBCPIZ010000013.1"/>
</dbReference>
<organism evidence="3 4">
    <name type="scientific">Stenotrophomonas maltophilia</name>
    <name type="common">Pseudomonas maltophilia</name>
    <name type="synonym">Xanthomonas maltophilia</name>
    <dbReference type="NCBI Taxonomy" id="40324"/>
    <lineage>
        <taxon>Bacteria</taxon>
        <taxon>Pseudomonadati</taxon>
        <taxon>Pseudomonadota</taxon>
        <taxon>Gammaproteobacteria</taxon>
        <taxon>Lysobacterales</taxon>
        <taxon>Lysobacteraceae</taxon>
        <taxon>Stenotrophomonas</taxon>
        <taxon>Stenotrophomonas maltophilia group</taxon>
    </lineage>
</organism>
<reference evidence="3 4" key="1">
    <citation type="journal article" date="2017" name="Front. Microbiol.">
        <title>Double-Face Meets the Bacterial World: The Opportunistic Pathogen Stenotrophomonas maltophilia.</title>
        <authorList>
            <person name="Lira F."/>
            <person name="Berg G."/>
            <person name="Martinez J.L."/>
        </authorList>
    </citation>
    <scope>NUCLEOTIDE SEQUENCE [LARGE SCALE GENOMIC DNA]</scope>
    <source>
        <strain evidence="3 4">EA1</strain>
    </source>
</reference>
<dbReference type="NCBIfam" id="NF009466">
    <property type="entry name" value="PRK12826.1-2"/>
    <property type="match status" value="1"/>
</dbReference>
<keyword evidence="2" id="KW-0560">Oxidoreductase</keyword>
<dbReference type="AlphaFoldDB" id="A0A2J0UBQ7"/>
<dbReference type="Gene3D" id="3.40.50.720">
    <property type="entry name" value="NAD(P)-binding Rossmann-like Domain"/>
    <property type="match status" value="1"/>
</dbReference>
<proteinExistence type="inferred from homology"/>
<dbReference type="PANTHER" id="PTHR24321:SF8">
    <property type="entry name" value="ESTRADIOL 17-BETA-DEHYDROGENASE 8-RELATED"/>
    <property type="match status" value="1"/>
</dbReference>
<evidence type="ECO:0000313" key="4">
    <source>
        <dbReference type="Proteomes" id="UP000230167"/>
    </source>
</evidence>
<comment type="caution">
    <text evidence="3">The sequence shown here is derived from an EMBL/GenBank/DDBJ whole genome shotgun (WGS) entry which is preliminary data.</text>
</comment>
<gene>
    <name evidence="3" type="ORF">B9Y64_11005</name>
</gene>
<evidence type="ECO:0000256" key="2">
    <source>
        <dbReference type="ARBA" id="ARBA00023002"/>
    </source>
</evidence>
<protein>
    <submittedName>
        <fullName evidence="3">Oxidoreductase</fullName>
    </submittedName>
</protein>
<dbReference type="InterPro" id="IPR036291">
    <property type="entry name" value="NAD(P)-bd_dom_sf"/>
</dbReference>
<dbReference type="PROSITE" id="PS00061">
    <property type="entry name" value="ADH_SHORT"/>
    <property type="match status" value="1"/>
</dbReference>
<evidence type="ECO:0000313" key="3">
    <source>
        <dbReference type="EMBL" id="PJL28859.1"/>
    </source>
</evidence>
<dbReference type="PANTHER" id="PTHR24321">
    <property type="entry name" value="DEHYDROGENASES, SHORT CHAIN"/>
    <property type="match status" value="1"/>
</dbReference>
<dbReference type="GO" id="GO:0016491">
    <property type="term" value="F:oxidoreductase activity"/>
    <property type="evidence" value="ECO:0007669"/>
    <property type="project" value="UniProtKB-KW"/>
</dbReference>
<dbReference type="OrthoDB" id="9787298at2"/>